<dbReference type="InterPro" id="IPR013187">
    <property type="entry name" value="F-box-assoc_dom_typ3"/>
</dbReference>
<dbReference type="EMBL" id="BKCJ010213368">
    <property type="protein sequence ID" value="GEY82614.1"/>
    <property type="molecule type" value="Genomic_DNA"/>
</dbReference>
<reference evidence="2" key="1">
    <citation type="journal article" date="2019" name="Sci. Rep.">
        <title>Draft genome of Tanacetum cinerariifolium, the natural source of mosquito coil.</title>
        <authorList>
            <person name="Yamashiro T."/>
            <person name="Shiraishi A."/>
            <person name="Satake H."/>
            <person name="Nakayama K."/>
        </authorList>
    </citation>
    <scope>NUCLEOTIDE SEQUENCE</scope>
</reference>
<name>A0A699HXY5_TANCI</name>
<dbReference type="InterPro" id="IPR036047">
    <property type="entry name" value="F-box-like_dom_sf"/>
</dbReference>
<proteinExistence type="predicted"/>
<sequence>MSDDIPFDIQSEIIKRLPVKSLLRFRSISKQWKSFIDNPKFIKNYHVNHASPQHHLLLCYELDTVENYTSVIDNDTFPKQKFPLTAPESLHFNDTFLLNSVNGLFCFYDCYGHVDPNTKIVVIWNPTVRKSVGIDILVPEERYTKEACIVVGFGVCPDTSDLKLVKIIDDKIFSMWVVEVFTLSTRVWKTVYTGPPFKSCYLTWFQVFLDGVIYFLVYDDVFLVHGSRLNSVISFHLKSEKFGEVCLPERLVHTPDLTVKKVNESLGLLEYYDEGDMKVCGVWSRKDGANNQFTKIYTIKVEGKWLFNWVLGFRSNGEVVMELDADNYKESRIAIYEPLSGHINDVGINGDLCTLYAWSYMETLLLLDEADSIIH</sequence>
<comment type="caution">
    <text evidence="2">The sequence shown here is derived from an EMBL/GenBank/DDBJ whole genome shotgun (WGS) entry which is preliminary data.</text>
</comment>
<gene>
    <name evidence="2" type="ORF">Tci_454588</name>
</gene>
<dbReference type="NCBIfam" id="TIGR01640">
    <property type="entry name" value="F_box_assoc_1"/>
    <property type="match status" value="1"/>
</dbReference>
<organism evidence="2">
    <name type="scientific">Tanacetum cinerariifolium</name>
    <name type="common">Dalmatian daisy</name>
    <name type="synonym">Chrysanthemum cinerariifolium</name>
    <dbReference type="NCBI Taxonomy" id="118510"/>
    <lineage>
        <taxon>Eukaryota</taxon>
        <taxon>Viridiplantae</taxon>
        <taxon>Streptophyta</taxon>
        <taxon>Embryophyta</taxon>
        <taxon>Tracheophyta</taxon>
        <taxon>Spermatophyta</taxon>
        <taxon>Magnoliopsida</taxon>
        <taxon>eudicotyledons</taxon>
        <taxon>Gunneridae</taxon>
        <taxon>Pentapetalae</taxon>
        <taxon>asterids</taxon>
        <taxon>campanulids</taxon>
        <taxon>Asterales</taxon>
        <taxon>Asteraceae</taxon>
        <taxon>Asteroideae</taxon>
        <taxon>Anthemideae</taxon>
        <taxon>Anthemidinae</taxon>
        <taxon>Tanacetum</taxon>
    </lineage>
</organism>
<dbReference type="CDD" id="cd22157">
    <property type="entry name" value="F-box_AtFBW1-like"/>
    <property type="match status" value="1"/>
</dbReference>
<dbReference type="PANTHER" id="PTHR31672:SF10">
    <property type="entry name" value="F-BOX DOMAIN-CONTAINING PROTEIN"/>
    <property type="match status" value="1"/>
</dbReference>
<evidence type="ECO:0000259" key="1">
    <source>
        <dbReference type="PROSITE" id="PS50181"/>
    </source>
</evidence>
<protein>
    <recommendedName>
        <fullName evidence="1">F-box domain-containing protein</fullName>
    </recommendedName>
</protein>
<dbReference type="SMART" id="SM00256">
    <property type="entry name" value="FBOX"/>
    <property type="match status" value="1"/>
</dbReference>
<evidence type="ECO:0000313" key="2">
    <source>
        <dbReference type="EMBL" id="GEY82614.1"/>
    </source>
</evidence>
<dbReference type="InterPro" id="IPR050796">
    <property type="entry name" value="SCF_F-box_component"/>
</dbReference>
<dbReference type="SUPFAM" id="SSF81383">
    <property type="entry name" value="F-box domain"/>
    <property type="match status" value="1"/>
</dbReference>
<dbReference type="Pfam" id="PF08268">
    <property type="entry name" value="FBA_3"/>
    <property type="match status" value="1"/>
</dbReference>
<dbReference type="PANTHER" id="PTHR31672">
    <property type="entry name" value="BNACNNG10540D PROTEIN"/>
    <property type="match status" value="1"/>
</dbReference>
<dbReference type="Pfam" id="PF00646">
    <property type="entry name" value="F-box"/>
    <property type="match status" value="1"/>
</dbReference>
<feature type="domain" description="F-box" evidence="1">
    <location>
        <begin position="1"/>
        <end position="45"/>
    </location>
</feature>
<dbReference type="AlphaFoldDB" id="A0A699HXY5"/>
<accession>A0A699HXY5</accession>
<dbReference type="InterPro" id="IPR017451">
    <property type="entry name" value="F-box-assoc_interact_dom"/>
</dbReference>
<dbReference type="InterPro" id="IPR001810">
    <property type="entry name" value="F-box_dom"/>
</dbReference>
<dbReference type="PROSITE" id="PS50181">
    <property type="entry name" value="FBOX"/>
    <property type="match status" value="1"/>
</dbReference>